<reference evidence="2 3" key="1">
    <citation type="journal article" date="2014" name="Genome Biol. Evol.">
        <title>The secreted proteins of Achlya hypogyna and Thraustotheca clavata identify the ancestral oomycete secretome and reveal gene acquisitions by horizontal gene transfer.</title>
        <authorList>
            <person name="Misner I."/>
            <person name="Blouin N."/>
            <person name="Leonard G."/>
            <person name="Richards T.A."/>
            <person name="Lane C.E."/>
        </authorList>
    </citation>
    <scope>NUCLEOTIDE SEQUENCE [LARGE SCALE GENOMIC DNA]</scope>
    <source>
        <strain evidence="2 3">ATCC 34112</strain>
    </source>
</reference>
<name>A0A1V9ZYR8_9STRA</name>
<proteinExistence type="predicted"/>
<evidence type="ECO:0000256" key="1">
    <source>
        <dbReference type="SAM" id="MobiDB-lite"/>
    </source>
</evidence>
<evidence type="ECO:0000313" key="2">
    <source>
        <dbReference type="EMBL" id="OQS03165.1"/>
    </source>
</evidence>
<organism evidence="2 3">
    <name type="scientific">Thraustotheca clavata</name>
    <dbReference type="NCBI Taxonomy" id="74557"/>
    <lineage>
        <taxon>Eukaryota</taxon>
        <taxon>Sar</taxon>
        <taxon>Stramenopiles</taxon>
        <taxon>Oomycota</taxon>
        <taxon>Saprolegniomycetes</taxon>
        <taxon>Saprolegniales</taxon>
        <taxon>Achlyaceae</taxon>
        <taxon>Thraustotheca</taxon>
    </lineage>
</organism>
<feature type="region of interest" description="Disordered" evidence="1">
    <location>
        <begin position="1025"/>
        <end position="1054"/>
    </location>
</feature>
<protein>
    <recommendedName>
        <fullName evidence="4">AP-5 complex subunit beta-1</fullName>
    </recommendedName>
</protein>
<evidence type="ECO:0000313" key="3">
    <source>
        <dbReference type="Proteomes" id="UP000243217"/>
    </source>
</evidence>
<dbReference type="AlphaFoldDB" id="A0A1V9ZYR8"/>
<sequence length="1067" mass="118819">MESKTSEGDASRLLQRATKMVALATAHKHALTRTDVSSLLQEALSPEASNPLKSLGFRLCSLAPSCISIEIWQLILDAVIKELAGANTQGSAATLRYAIPVFDVLPTTLILGFFMQSESEPLKKIQACVAHEVIKIRQVALKTFSMVAIRCTKVLFARGLTRFPFESNEARIVAQQDVNSILNDIWKMNVQAAEAEVPPVAAGAYSNLAILFQRSLSIQRVTSLDVDLMPLKEERGIDELVSLVYQSAAPRFKFLQSNAEKLPLEMQLHAMKWLSMLAYIMMQKSGGSCPGIANALIEVDEQNSGTTSSSMNFINNCLEHTSDDEDKLLCKVRVDILIADTVESWYLPCYEQVTLTQAFSIAQSILIIMAHPLQAFSRSKWSSAIFSRLTAMTQTALSATLLIPQELVIRLQICLLNSTNTYHSMQALQPTIMAISSIADSSLRQRLLFQVWQALIPRICKNNQYTLLEALCQSTLFHGCPYLVATGAKTKAAVPAQHSSYELFRALIECLVITPKTFRAQWVVLKQFASILSNKTLTESRHSALLLYVCLLSHTCSQNNDQATMETFLHMFVEPLAFKTISFPNIRVQLCWLCFKHLSSSRGSQSSTFLSWVTYELEQMLSMKDTDNAISSSLPYNNDGHLGHNKEPKGGSSSHLQPSTVLHNLQRFFALVLALKAILIGEPAFSQEILQILGRTRERHSGHRIICRKIDQTIEEIAGLSGSHGRQLQFSPRQISLMPTCILPDLLTPQALFPQRLGRYGSDAPTNCSRGPEVIISGSCDPLCLKVSFSESTEDPELVAVVVNCVNTSNIALSDFIISIGTIGPVKQADASNQLLVRLAGSELKPYASFTSEKIFQFQRFARVSFFFRVHFEGESPLRMGPCEFYNMPLVALLQLPSMRFATAPFFQKKWQTAAASKVYNVSCKNECIIHDILDTHEKVARIDVLDLVTPKLVQWHLMTSTKWKKCVTIVLSVAKSENHWRGTWEIRGPTHVISEINKNPTEMLQLISTMLVVTTEIVQAKRQMASSPRQVKSKEPLSPLNSSKDQVREGTPTTRRAIMNFFGGKS</sequence>
<comment type="caution">
    <text evidence="2">The sequence shown here is derived from an EMBL/GenBank/DDBJ whole genome shotgun (WGS) entry which is preliminary data.</text>
</comment>
<gene>
    <name evidence="2" type="ORF">THRCLA_04528</name>
</gene>
<evidence type="ECO:0008006" key="4">
    <source>
        <dbReference type="Google" id="ProtNLM"/>
    </source>
</evidence>
<dbReference type="Proteomes" id="UP000243217">
    <property type="component" value="Unassembled WGS sequence"/>
</dbReference>
<keyword evidence="3" id="KW-1185">Reference proteome</keyword>
<dbReference type="OrthoDB" id="69102at2759"/>
<feature type="region of interest" description="Disordered" evidence="1">
    <location>
        <begin position="637"/>
        <end position="656"/>
    </location>
</feature>
<accession>A0A1V9ZYR8</accession>
<dbReference type="EMBL" id="JNBS01000973">
    <property type="protein sequence ID" value="OQS03165.1"/>
    <property type="molecule type" value="Genomic_DNA"/>
</dbReference>